<dbReference type="OrthoDB" id="5185819at2"/>
<dbReference type="Proteomes" id="UP000198832">
    <property type="component" value="Unassembled WGS sequence"/>
</dbReference>
<dbReference type="RefSeq" id="WP_091122156.1">
    <property type="nucleotide sequence ID" value="NZ_FOLB01000004.1"/>
</dbReference>
<dbReference type="STRING" id="574651.SAMN04487968_104285"/>
<evidence type="ECO:0000256" key="1">
    <source>
        <dbReference type="ARBA" id="ARBA00006817"/>
    </source>
</evidence>
<dbReference type="InterPro" id="IPR023393">
    <property type="entry name" value="START-like_dom_sf"/>
</dbReference>
<dbReference type="InterPro" id="IPR013538">
    <property type="entry name" value="ASHA1/2-like_C"/>
</dbReference>
<comment type="similarity">
    <text evidence="1">Belongs to the AHA1 family.</text>
</comment>
<protein>
    <submittedName>
        <fullName evidence="3">Uncharacterized conserved protein YndB, AHSA1/START domain</fullName>
    </submittedName>
</protein>
<dbReference type="Pfam" id="PF08327">
    <property type="entry name" value="AHSA1"/>
    <property type="match status" value="1"/>
</dbReference>
<evidence type="ECO:0000313" key="3">
    <source>
        <dbReference type="EMBL" id="SFC22051.1"/>
    </source>
</evidence>
<dbReference type="SUPFAM" id="SSF55961">
    <property type="entry name" value="Bet v1-like"/>
    <property type="match status" value="1"/>
</dbReference>
<feature type="domain" description="Activator of Hsp90 ATPase homologue 1/2-like C-terminal" evidence="2">
    <location>
        <begin position="27"/>
        <end position="163"/>
    </location>
</feature>
<accession>A0A1I1HDW7</accession>
<reference evidence="3 4" key="1">
    <citation type="submission" date="2016-10" db="EMBL/GenBank/DDBJ databases">
        <authorList>
            <person name="de Groot N.N."/>
        </authorList>
    </citation>
    <scope>NUCLEOTIDE SEQUENCE [LARGE SCALE GENOMIC DNA]</scope>
    <source>
        <strain evidence="3 4">CGMCC 1.7056</strain>
    </source>
</reference>
<name>A0A1I1HDW7_9ACTN</name>
<keyword evidence="4" id="KW-1185">Reference proteome</keyword>
<organism evidence="3 4">
    <name type="scientific">Nocardioides terrae</name>
    <dbReference type="NCBI Taxonomy" id="574651"/>
    <lineage>
        <taxon>Bacteria</taxon>
        <taxon>Bacillati</taxon>
        <taxon>Actinomycetota</taxon>
        <taxon>Actinomycetes</taxon>
        <taxon>Propionibacteriales</taxon>
        <taxon>Nocardioidaceae</taxon>
        <taxon>Nocardioides</taxon>
    </lineage>
</organism>
<sequence length="167" mass="18670">MTTTTQQETKIGASKDVPTITITREFDAPRELVWRAMTEPDLVARWMGPRDVKMEITQWDLRRGGSWAYTARRADGSEDDFATGFFGSFHDLRAPERAVQTFTWEGEPDGVALETLTLEELPDGRTRMVTTSVVDSFETRDMILASGMESGVVQGYEKLDALLATGL</sequence>
<dbReference type="AlphaFoldDB" id="A0A1I1HDW7"/>
<proteinExistence type="inferred from homology"/>
<dbReference type="EMBL" id="FOLB01000004">
    <property type="protein sequence ID" value="SFC22051.1"/>
    <property type="molecule type" value="Genomic_DNA"/>
</dbReference>
<evidence type="ECO:0000313" key="4">
    <source>
        <dbReference type="Proteomes" id="UP000198832"/>
    </source>
</evidence>
<gene>
    <name evidence="3" type="ORF">SAMN04487968_104285</name>
</gene>
<dbReference type="CDD" id="cd07826">
    <property type="entry name" value="SRPBCC_CalC_Aha1-like_9"/>
    <property type="match status" value="1"/>
</dbReference>
<dbReference type="Gene3D" id="3.30.530.20">
    <property type="match status" value="1"/>
</dbReference>
<evidence type="ECO:0000259" key="2">
    <source>
        <dbReference type="Pfam" id="PF08327"/>
    </source>
</evidence>